<name>A0A2N8P919_STRNR</name>
<proteinExistence type="predicted"/>
<feature type="compositionally biased region" description="Basic residues" evidence="1">
    <location>
        <begin position="240"/>
        <end position="252"/>
    </location>
</feature>
<dbReference type="EMBL" id="LJSN01000003">
    <property type="protein sequence ID" value="PNE37538.1"/>
    <property type="molecule type" value="Genomic_DNA"/>
</dbReference>
<evidence type="ECO:0000313" key="2">
    <source>
        <dbReference type="EMBL" id="PNE37538.1"/>
    </source>
</evidence>
<sequence length="292" mass="31132">MDFTSPSRSGRGAGDDRRPGPLDRYAAERATGALRGPAGCVYLHRGAVYCVECPTAPGVGARLATAGRLPPECWRHAESAAGAHHRGGQFLLQQGWLTRGELEVCQLSALLDAACFVLAQEAGATSFVRGDAHWLGVIRPVDAAALLAAVARRQAQLDRLEAWAAADGAPVVPIPPEHPGHPNRPPLTGRQRWLLAHADGERTPGELAHALGHSAFLTLLEVRRLAAAGRVRLPPPAALPRRRPGAVPHQRRARDTAADAPVWHLPDPGALETTDPDVALLVRLRTALEENL</sequence>
<dbReference type="RefSeq" id="WP_102925204.1">
    <property type="nucleotide sequence ID" value="NZ_LJSN01000003.1"/>
</dbReference>
<evidence type="ECO:0008006" key="4">
    <source>
        <dbReference type="Google" id="ProtNLM"/>
    </source>
</evidence>
<gene>
    <name evidence="2" type="ORF">AOB60_24925</name>
</gene>
<dbReference type="AlphaFoldDB" id="A0A2N8P919"/>
<feature type="region of interest" description="Disordered" evidence="1">
    <location>
        <begin position="236"/>
        <end position="269"/>
    </location>
</feature>
<evidence type="ECO:0000256" key="1">
    <source>
        <dbReference type="SAM" id="MobiDB-lite"/>
    </source>
</evidence>
<feature type="compositionally biased region" description="Low complexity" evidence="1">
    <location>
        <begin position="1"/>
        <end position="10"/>
    </location>
</feature>
<reference evidence="3" key="1">
    <citation type="submission" date="2015-09" db="EMBL/GenBank/DDBJ databases">
        <authorList>
            <person name="Graham D.E."/>
            <person name="Mahan K.M."/>
            <person name="Klingeman D.M."/>
            <person name="Fida T."/>
            <person name="Giannone R.J."/>
            <person name="Hettich R.L."/>
            <person name="Parry R.J."/>
            <person name="Spain J.C."/>
        </authorList>
    </citation>
    <scope>NUCLEOTIDE SEQUENCE [LARGE SCALE GENOMIC DNA]</scope>
    <source>
        <strain evidence="3">JCM 4701</strain>
    </source>
</reference>
<comment type="caution">
    <text evidence="2">The sequence shown here is derived from an EMBL/GenBank/DDBJ whole genome shotgun (WGS) entry which is preliminary data.</text>
</comment>
<accession>A0A2N8P919</accession>
<keyword evidence="3" id="KW-1185">Reference proteome</keyword>
<organism evidence="2 3">
    <name type="scientific">Streptomyces noursei</name>
    <name type="common">Streptomyces albulus</name>
    <dbReference type="NCBI Taxonomy" id="1971"/>
    <lineage>
        <taxon>Bacteria</taxon>
        <taxon>Bacillati</taxon>
        <taxon>Actinomycetota</taxon>
        <taxon>Actinomycetes</taxon>
        <taxon>Kitasatosporales</taxon>
        <taxon>Streptomycetaceae</taxon>
        <taxon>Streptomyces</taxon>
    </lineage>
</organism>
<protein>
    <recommendedName>
        <fullName evidence="4">MarR family transcriptional regulator</fullName>
    </recommendedName>
</protein>
<evidence type="ECO:0000313" key="3">
    <source>
        <dbReference type="Proteomes" id="UP000236047"/>
    </source>
</evidence>
<feature type="region of interest" description="Disordered" evidence="1">
    <location>
        <begin position="1"/>
        <end position="23"/>
    </location>
</feature>
<feature type="compositionally biased region" description="Basic and acidic residues" evidence="1">
    <location>
        <begin position="13"/>
        <end position="23"/>
    </location>
</feature>
<dbReference type="Proteomes" id="UP000236047">
    <property type="component" value="Unassembled WGS sequence"/>
</dbReference>